<accession>A0A9D6ULW5</accession>
<comment type="caution">
    <text evidence="16">The sequence shown here is derived from an EMBL/GenBank/DDBJ whole genome shotgun (WGS) entry which is preliminary data.</text>
</comment>
<dbReference type="SUPFAM" id="SSF56601">
    <property type="entry name" value="beta-lactamase/transpeptidase-like"/>
    <property type="match status" value="1"/>
</dbReference>
<comment type="subcellular location">
    <subcellularLocation>
        <location evidence="2">Cell membrane</location>
    </subcellularLocation>
    <subcellularLocation>
        <location evidence="1">Membrane</location>
        <topology evidence="1">Single-pass membrane protein</topology>
    </subcellularLocation>
</comment>
<keyword evidence="5" id="KW-0997">Cell inner membrane</keyword>
<evidence type="ECO:0000313" key="17">
    <source>
        <dbReference type="Proteomes" id="UP000808761"/>
    </source>
</evidence>
<dbReference type="PANTHER" id="PTHR30627">
    <property type="entry name" value="PEPTIDOGLYCAN D,D-TRANSPEPTIDASE"/>
    <property type="match status" value="1"/>
</dbReference>
<organism evidence="16 17">
    <name type="scientific">Candidatus Saganbacteria bacterium</name>
    <dbReference type="NCBI Taxonomy" id="2575572"/>
    <lineage>
        <taxon>Bacteria</taxon>
        <taxon>Bacillati</taxon>
        <taxon>Saganbacteria</taxon>
    </lineage>
</organism>
<comment type="similarity">
    <text evidence="3">Belongs to the transpeptidase family.</text>
</comment>
<dbReference type="Gene3D" id="3.40.710.10">
    <property type="entry name" value="DD-peptidase/beta-lactamase superfamily"/>
    <property type="match status" value="1"/>
</dbReference>
<dbReference type="EMBL" id="JACRKR010000053">
    <property type="protein sequence ID" value="MBI5078599.1"/>
    <property type="molecule type" value="Genomic_DNA"/>
</dbReference>
<dbReference type="NCBIfam" id="TIGR03423">
    <property type="entry name" value="pbp2_mrdA"/>
    <property type="match status" value="1"/>
</dbReference>
<keyword evidence="12" id="KW-0472">Membrane</keyword>
<dbReference type="GO" id="GO:0008658">
    <property type="term" value="F:penicillin binding"/>
    <property type="evidence" value="ECO:0007669"/>
    <property type="project" value="InterPro"/>
</dbReference>
<feature type="domain" description="Penicillin-binding protein transpeptidase" evidence="14">
    <location>
        <begin position="245"/>
        <end position="560"/>
    </location>
</feature>
<dbReference type="Gene3D" id="3.90.1310.10">
    <property type="entry name" value="Penicillin-binding protein 2a (Domain 2)"/>
    <property type="match status" value="1"/>
</dbReference>
<evidence type="ECO:0000256" key="6">
    <source>
        <dbReference type="ARBA" id="ARBA00022670"/>
    </source>
</evidence>
<keyword evidence="6" id="KW-0645">Protease</keyword>
<dbReference type="Proteomes" id="UP000808761">
    <property type="component" value="Unassembled WGS sequence"/>
</dbReference>
<dbReference type="InterPro" id="IPR017790">
    <property type="entry name" value="Penicillin-binding_protein_2"/>
</dbReference>
<dbReference type="Pfam" id="PF00905">
    <property type="entry name" value="Transpeptidase"/>
    <property type="match status" value="1"/>
</dbReference>
<dbReference type="PANTHER" id="PTHR30627:SF2">
    <property type="entry name" value="PEPTIDOGLYCAN D,D-TRANSPEPTIDASE MRDA"/>
    <property type="match status" value="1"/>
</dbReference>
<dbReference type="SUPFAM" id="SSF56519">
    <property type="entry name" value="Penicillin binding protein dimerisation domain"/>
    <property type="match status" value="1"/>
</dbReference>
<name>A0A9D6ULW5_UNCSA</name>
<evidence type="ECO:0000256" key="2">
    <source>
        <dbReference type="ARBA" id="ARBA00004236"/>
    </source>
</evidence>
<dbReference type="Pfam" id="PF03717">
    <property type="entry name" value="PBP_dimer"/>
    <property type="match status" value="1"/>
</dbReference>
<evidence type="ECO:0000259" key="15">
    <source>
        <dbReference type="Pfam" id="PF03717"/>
    </source>
</evidence>
<feature type="domain" description="Penicillin-binding protein dimerisation" evidence="15">
    <location>
        <begin position="49"/>
        <end position="211"/>
    </location>
</feature>
<sequence>MKTNRILILVFGVVFTVLFLRLFQLQVIEGPRYRKLAVENAARTVPALAPRGVVYDRQGRVIVENRPAFSVQIMPHLSAGPAGSREAVLSRLSGLLGEPVEFKVSASQPVVIKENVRPETAIRIEEQNRELPGVAVSIYPSRFYPHGQLASHLLGYVGEIESEELRRLKNKGYRLGDIIGKDGLEKLYDKEIRGVDGGKVIEVNVYGTPTRLLKSLEPVPGADVKLTIDLDLQLAAEKALGARRGAVAILDPETGEMLALASNPDYDPNVFINPLARSGWETLTRGQNPFMNRALAIYPAGSIFKVVTLTAALEEGLTRPGEIINCAGYYQLGGRIAKCWKESGHGRITVAEGLVQSCDVVFYELGRRLGPERLAKYANAYGLGEKTRIDLPQEKKGLVPTSDWKSVHLKETWYEGDSINYGIGQGFLQVTPLQMAVVYGTVASGKRMRPFVVSEIKKRNGEVLYQAQPEAVASAPASPAALQVIRKALSEVVARGTGIAAKIPDFPAAGKTGTAQNPGLPHAWFLCYAPTEEPKFVIASFVEHGEHGDRSAAYVARDILLTLKDKFGKIKP</sequence>
<dbReference type="GO" id="GO:0071972">
    <property type="term" value="F:peptidoglycan L,D-transpeptidase activity"/>
    <property type="evidence" value="ECO:0007669"/>
    <property type="project" value="TreeGrafter"/>
</dbReference>
<evidence type="ECO:0000256" key="9">
    <source>
        <dbReference type="ARBA" id="ARBA00022960"/>
    </source>
</evidence>
<keyword evidence="4" id="KW-1003">Cell membrane</keyword>
<keyword evidence="8 16" id="KW-0378">Hydrolase</keyword>
<dbReference type="GO" id="GO:0009002">
    <property type="term" value="F:serine-type D-Ala-D-Ala carboxypeptidase activity"/>
    <property type="evidence" value="ECO:0007669"/>
    <property type="project" value="UniProtKB-EC"/>
</dbReference>
<dbReference type="InterPro" id="IPR012338">
    <property type="entry name" value="Beta-lactam/transpept-like"/>
</dbReference>
<evidence type="ECO:0000256" key="12">
    <source>
        <dbReference type="ARBA" id="ARBA00023136"/>
    </source>
</evidence>
<keyword evidence="10" id="KW-0573">Peptidoglycan synthesis</keyword>
<dbReference type="GO" id="GO:0009252">
    <property type="term" value="P:peptidoglycan biosynthetic process"/>
    <property type="evidence" value="ECO:0007669"/>
    <property type="project" value="UniProtKB-KW"/>
</dbReference>
<evidence type="ECO:0000256" key="13">
    <source>
        <dbReference type="ARBA" id="ARBA00023316"/>
    </source>
</evidence>
<protein>
    <submittedName>
        <fullName evidence="16">Penicillin-binding protein 2</fullName>
        <ecNumber evidence="16">3.4.16.4</ecNumber>
    </submittedName>
</protein>
<evidence type="ECO:0000256" key="1">
    <source>
        <dbReference type="ARBA" id="ARBA00004167"/>
    </source>
</evidence>
<evidence type="ECO:0000259" key="14">
    <source>
        <dbReference type="Pfam" id="PF00905"/>
    </source>
</evidence>
<reference evidence="16" key="1">
    <citation type="submission" date="2020-07" db="EMBL/GenBank/DDBJ databases">
        <title>Huge and variable diversity of episymbiotic CPR bacteria and DPANN archaea in groundwater ecosystems.</title>
        <authorList>
            <person name="He C.Y."/>
            <person name="Keren R."/>
            <person name="Whittaker M."/>
            <person name="Farag I.F."/>
            <person name="Doudna J."/>
            <person name="Cate J.H.D."/>
            <person name="Banfield J.F."/>
        </authorList>
    </citation>
    <scope>NUCLEOTIDE SEQUENCE</scope>
    <source>
        <strain evidence="16">NC_groundwater_1860_Pr3_B-0.1um_51_7</strain>
    </source>
</reference>
<dbReference type="GO" id="GO:0008360">
    <property type="term" value="P:regulation of cell shape"/>
    <property type="evidence" value="ECO:0007669"/>
    <property type="project" value="UniProtKB-KW"/>
</dbReference>
<dbReference type="InterPro" id="IPR050515">
    <property type="entry name" value="Beta-lactam/transpept"/>
</dbReference>
<keyword evidence="11" id="KW-1133">Transmembrane helix</keyword>
<keyword evidence="16" id="KW-0121">Carboxypeptidase</keyword>
<keyword evidence="13" id="KW-0961">Cell wall biogenesis/degradation</keyword>
<dbReference type="GO" id="GO:0071555">
    <property type="term" value="P:cell wall organization"/>
    <property type="evidence" value="ECO:0007669"/>
    <property type="project" value="UniProtKB-KW"/>
</dbReference>
<dbReference type="InterPro" id="IPR036138">
    <property type="entry name" value="PBP_dimer_sf"/>
</dbReference>
<evidence type="ECO:0000256" key="11">
    <source>
        <dbReference type="ARBA" id="ARBA00022989"/>
    </source>
</evidence>
<evidence type="ECO:0000256" key="5">
    <source>
        <dbReference type="ARBA" id="ARBA00022519"/>
    </source>
</evidence>
<dbReference type="GO" id="GO:0005886">
    <property type="term" value="C:plasma membrane"/>
    <property type="evidence" value="ECO:0007669"/>
    <property type="project" value="UniProtKB-SubCell"/>
</dbReference>
<evidence type="ECO:0000313" key="16">
    <source>
        <dbReference type="EMBL" id="MBI5078599.1"/>
    </source>
</evidence>
<keyword evidence="7" id="KW-0812">Transmembrane</keyword>
<gene>
    <name evidence="16" type="primary">mrdA</name>
    <name evidence="16" type="ORF">HZB08_01065</name>
</gene>
<evidence type="ECO:0000256" key="4">
    <source>
        <dbReference type="ARBA" id="ARBA00022475"/>
    </source>
</evidence>
<evidence type="ECO:0000256" key="7">
    <source>
        <dbReference type="ARBA" id="ARBA00022692"/>
    </source>
</evidence>
<proteinExistence type="inferred from homology"/>
<keyword evidence="9" id="KW-0133">Cell shape</keyword>
<dbReference type="Gene3D" id="3.30.1390.30">
    <property type="entry name" value="Penicillin-binding protein 2a, domain 3"/>
    <property type="match status" value="1"/>
</dbReference>
<dbReference type="AlphaFoldDB" id="A0A9D6ULW5"/>
<dbReference type="InterPro" id="IPR005311">
    <property type="entry name" value="PBP_dimer"/>
</dbReference>
<evidence type="ECO:0000256" key="8">
    <source>
        <dbReference type="ARBA" id="ARBA00022801"/>
    </source>
</evidence>
<dbReference type="InterPro" id="IPR001460">
    <property type="entry name" value="PCN-bd_Tpept"/>
</dbReference>
<evidence type="ECO:0000256" key="3">
    <source>
        <dbReference type="ARBA" id="ARBA00007171"/>
    </source>
</evidence>
<dbReference type="EC" id="3.4.16.4" evidence="16"/>
<evidence type="ECO:0000256" key="10">
    <source>
        <dbReference type="ARBA" id="ARBA00022984"/>
    </source>
</evidence>
<dbReference type="GO" id="GO:0006508">
    <property type="term" value="P:proteolysis"/>
    <property type="evidence" value="ECO:0007669"/>
    <property type="project" value="UniProtKB-KW"/>
</dbReference>